<protein>
    <recommendedName>
        <fullName evidence="4">Glycosyltransferase 61 catalytic domain-containing protein</fullName>
    </recommendedName>
</protein>
<feature type="domain" description="Glycosyltransferase 61 catalytic" evidence="4">
    <location>
        <begin position="205"/>
        <end position="311"/>
    </location>
</feature>
<gene>
    <name evidence="6" type="ORF">OTI717_LOCUS4457</name>
    <name evidence="5" type="ORF">RFH988_LOCUS12829</name>
</gene>
<dbReference type="Proteomes" id="UP000663882">
    <property type="component" value="Unassembled WGS sequence"/>
</dbReference>
<dbReference type="EMBL" id="CAJNOO010000548">
    <property type="protein sequence ID" value="CAF0974881.1"/>
    <property type="molecule type" value="Genomic_DNA"/>
</dbReference>
<name>A0A814EWM3_9BILA</name>
<organism evidence="5 7">
    <name type="scientific">Rotaria sordida</name>
    <dbReference type="NCBI Taxonomy" id="392033"/>
    <lineage>
        <taxon>Eukaryota</taxon>
        <taxon>Metazoa</taxon>
        <taxon>Spiralia</taxon>
        <taxon>Gnathifera</taxon>
        <taxon>Rotifera</taxon>
        <taxon>Eurotatoria</taxon>
        <taxon>Bdelloidea</taxon>
        <taxon>Philodinida</taxon>
        <taxon>Philodinidae</taxon>
        <taxon>Rotaria</taxon>
    </lineage>
</organism>
<dbReference type="AlphaFoldDB" id="A0A814EWM3"/>
<sequence length="355" mass="42063">MTDIIHVIQWCQNPIHICNSSVIIFNKLFIKTHSIILQTKFAKGKRNVGEDLNKVLKQNENDEYFHFEKDFFQFSCNILLPIEILSTSHLFDIFSSVTLYHTWQNLTIINETTIAFIFYVDFFRHDPKSVHILFLDAHPKGNLEVLWLQLFHSYIRLGHLNISSIFYKELIWSPSQVQSELDLKQSRQKAPSYFFDFRQYILEKFNIIYSRINKNFNCQNINILFLVRHNYIAHPRNPTGEIKRQLINENQILNELILKFQNFSSIHFTFNHFEQLSMQQQLSIIIQTDIFIGMHGASLTYVLFMKSNRALIEFATTAWQKQTHFEQMALINNINYHRCLVLNGHSTTAQTIFNC</sequence>
<keyword evidence="3" id="KW-0325">Glycoprotein</keyword>
<evidence type="ECO:0000313" key="6">
    <source>
        <dbReference type="EMBL" id="CAF3554084.1"/>
    </source>
</evidence>
<dbReference type="InterPro" id="IPR007657">
    <property type="entry name" value="Glycosyltransferase_61"/>
</dbReference>
<dbReference type="PANTHER" id="PTHR20961">
    <property type="entry name" value="GLYCOSYLTRANSFERASE"/>
    <property type="match status" value="1"/>
</dbReference>
<dbReference type="GO" id="GO:0016757">
    <property type="term" value="F:glycosyltransferase activity"/>
    <property type="evidence" value="ECO:0007669"/>
    <property type="project" value="UniProtKB-KW"/>
</dbReference>
<evidence type="ECO:0000259" key="4">
    <source>
        <dbReference type="Pfam" id="PF04577"/>
    </source>
</evidence>
<dbReference type="Proteomes" id="UP000663823">
    <property type="component" value="Unassembled WGS sequence"/>
</dbReference>
<reference evidence="5" key="1">
    <citation type="submission" date="2021-02" db="EMBL/GenBank/DDBJ databases">
        <authorList>
            <person name="Nowell W R."/>
        </authorList>
    </citation>
    <scope>NUCLEOTIDE SEQUENCE</scope>
</reference>
<dbReference type="Pfam" id="PF04577">
    <property type="entry name" value="Glyco_transf_61"/>
    <property type="match status" value="1"/>
</dbReference>
<dbReference type="EMBL" id="CAJOAX010000267">
    <property type="protein sequence ID" value="CAF3554084.1"/>
    <property type="molecule type" value="Genomic_DNA"/>
</dbReference>
<dbReference type="InterPro" id="IPR049625">
    <property type="entry name" value="Glyco_transf_61_cat"/>
</dbReference>
<proteinExistence type="predicted"/>
<accession>A0A814EWM3</accession>
<evidence type="ECO:0000256" key="3">
    <source>
        <dbReference type="ARBA" id="ARBA00023180"/>
    </source>
</evidence>
<evidence type="ECO:0000256" key="2">
    <source>
        <dbReference type="ARBA" id="ARBA00022679"/>
    </source>
</evidence>
<evidence type="ECO:0000313" key="7">
    <source>
        <dbReference type="Proteomes" id="UP000663882"/>
    </source>
</evidence>
<comment type="caution">
    <text evidence="5">The sequence shown here is derived from an EMBL/GenBank/DDBJ whole genome shotgun (WGS) entry which is preliminary data.</text>
</comment>
<evidence type="ECO:0000313" key="5">
    <source>
        <dbReference type="EMBL" id="CAF0974881.1"/>
    </source>
</evidence>
<dbReference type="OrthoDB" id="529273at2759"/>
<keyword evidence="2" id="KW-0808">Transferase</keyword>
<keyword evidence="1" id="KW-0328">Glycosyltransferase</keyword>
<evidence type="ECO:0000256" key="1">
    <source>
        <dbReference type="ARBA" id="ARBA00022676"/>
    </source>
</evidence>